<dbReference type="SUPFAM" id="SSF51206">
    <property type="entry name" value="cAMP-binding domain-like"/>
    <property type="match status" value="1"/>
</dbReference>
<feature type="compositionally biased region" description="Acidic residues" evidence="1">
    <location>
        <begin position="163"/>
        <end position="175"/>
    </location>
</feature>
<dbReference type="Pfam" id="PF00027">
    <property type="entry name" value="cNMP_binding"/>
    <property type="match status" value="1"/>
</dbReference>
<dbReference type="InterPro" id="IPR018490">
    <property type="entry name" value="cNMP-bd_dom_sf"/>
</dbReference>
<evidence type="ECO:0000313" key="4">
    <source>
        <dbReference type="Proteomes" id="UP000298058"/>
    </source>
</evidence>
<evidence type="ECO:0000313" key="3">
    <source>
        <dbReference type="EMBL" id="TGN18947.1"/>
    </source>
</evidence>
<protein>
    <submittedName>
        <fullName evidence="3">Cyclic nucleotide-binding domain-containing protein</fullName>
    </submittedName>
</protein>
<evidence type="ECO:0000256" key="1">
    <source>
        <dbReference type="SAM" id="MobiDB-lite"/>
    </source>
</evidence>
<sequence length="175" mass="19513">MGLKESLAKLSMITIKRGEVLFKEGVPSNGAMFFLFEGQLDIYKHIDGKHSKLRSILPGEFFGEMAIINNSPRAASIVTVSEYAKLGIINRGSFVKMSQESPEFLFLLLKRVIERLYETDSKIRAIKKREDDEKKGITASSSEPEEAPPPSADDIPMIPVEGLTDDPTEEDIPRV</sequence>
<dbReference type="EMBL" id="RQHW01000042">
    <property type="protein sequence ID" value="TGN18947.1"/>
    <property type="molecule type" value="Genomic_DNA"/>
</dbReference>
<evidence type="ECO:0000259" key="2">
    <source>
        <dbReference type="PROSITE" id="PS50042"/>
    </source>
</evidence>
<dbReference type="InterPro" id="IPR018488">
    <property type="entry name" value="cNMP-bd_CS"/>
</dbReference>
<proteinExistence type="predicted"/>
<feature type="domain" description="Cyclic nucleotide-binding" evidence="2">
    <location>
        <begin position="32"/>
        <end position="115"/>
    </location>
</feature>
<name>A0A4R9LZZ0_9LEPT</name>
<dbReference type="InterPro" id="IPR000595">
    <property type="entry name" value="cNMP-bd_dom"/>
</dbReference>
<accession>A0A4R9LZZ0</accession>
<dbReference type="OrthoDB" id="341747at2"/>
<gene>
    <name evidence="3" type="ORF">EHS15_11050</name>
</gene>
<dbReference type="SMART" id="SM00100">
    <property type="entry name" value="cNMP"/>
    <property type="match status" value="1"/>
</dbReference>
<dbReference type="RefSeq" id="WP_135760631.1">
    <property type="nucleotide sequence ID" value="NZ_RQHW01000042.1"/>
</dbReference>
<reference evidence="3" key="1">
    <citation type="journal article" date="2019" name="PLoS Negl. Trop. Dis.">
        <title>Revisiting the worldwide diversity of Leptospira species in the environment.</title>
        <authorList>
            <person name="Vincent A.T."/>
            <person name="Schiettekatte O."/>
            <person name="Bourhy P."/>
            <person name="Veyrier F.J."/>
            <person name="Picardeau M."/>
        </authorList>
    </citation>
    <scope>NUCLEOTIDE SEQUENCE [LARGE SCALE GENOMIC DNA]</scope>
    <source>
        <strain evidence="3">201300427</strain>
    </source>
</reference>
<dbReference type="AlphaFoldDB" id="A0A4R9LZZ0"/>
<dbReference type="CDD" id="cd00038">
    <property type="entry name" value="CAP_ED"/>
    <property type="match status" value="1"/>
</dbReference>
<feature type="region of interest" description="Disordered" evidence="1">
    <location>
        <begin position="127"/>
        <end position="175"/>
    </location>
</feature>
<keyword evidence="4" id="KW-1185">Reference proteome</keyword>
<dbReference type="PROSITE" id="PS50042">
    <property type="entry name" value="CNMP_BINDING_3"/>
    <property type="match status" value="1"/>
</dbReference>
<dbReference type="PANTHER" id="PTHR23011">
    <property type="entry name" value="CYCLIC NUCLEOTIDE-BINDING DOMAIN CONTAINING PROTEIN"/>
    <property type="match status" value="1"/>
</dbReference>
<dbReference type="InterPro" id="IPR014710">
    <property type="entry name" value="RmlC-like_jellyroll"/>
</dbReference>
<dbReference type="Proteomes" id="UP000298058">
    <property type="component" value="Unassembled WGS sequence"/>
</dbReference>
<dbReference type="PANTHER" id="PTHR23011:SF28">
    <property type="entry name" value="CYCLIC NUCLEOTIDE-BINDING DOMAIN CONTAINING PROTEIN"/>
    <property type="match status" value="1"/>
</dbReference>
<feature type="compositionally biased region" description="Basic and acidic residues" evidence="1">
    <location>
        <begin position="127"/>
        <end position="136"/>
    </location>
</feature>
<organism evidence="3 4">
    <name type="scientific">Leptospira idonii</name>
    <dbReference type="NCBI Taxonomy" id="1193500"/>
    <lineage>
        <taxon>Bacteria</taxon>
        <taxon>Pseudomonadati</taxon>
        <taxon>Spirochaetota</taxon>
        <taxon>Spirochaetia</taxon>
        <taxon>Leptospirales</taxon>
        <taxon>Leptospiraceae</taxon>
        <taxon>Leptospira</taxon>
    </lineage>
</organism>
<comment type="caution">
    <text evidence="3">The sequence shown here is derived from an EMBL/GenBank/DDBJ whole genome shotgun (WGS) entry which is preliminary data.</text>
</comment>
<dbReference type="PROSITE" id="PS00889">
    <property type="entry name" value="CNMP_BINDING_2"/>
    <property type="match status" value="1"/>
</dbReference>
<dbReference type="Gene3D" id="2.60.120.10">
    <property type="entry name" value="Jelly Rolls"/>
    <property type="match status" value="1"/>
</dbReference>